<evidence type="ECO:0000313" key="1">
    <source>
        <dbReference type="EMBL" id="RAK24799.1"/>
    </source>
</evidence>
<sequence length="153" mass="16334">MLKPTAYLPEVDWHTLLNSAPKPSIEVQAAVYRLNELLGKDAGFDAANTVAATEVTLIGVERIADAMAHAAPSHDLTELARLVCGLHLVQAHLTQTILRIADHVSDQTFSGATGMPAEAVDSLTQALRSAGANGATLCWHLKPAHKVLRDLNK</sequence>
<dbReference type="AlphaFoldDB" id="A0A327YYH0"/>
<reference evidence="1 2" key="1">
    <citation type="submission" date="2018-06" db="EMBL/GenBank/DDBJ databases">
        <title>Genomic Encyclopedia of Type Strains, Phase III (KMG-III): the genomes of soil and plant-associated and newly described type strains.</title>
        <authorList>
            <person name="Whitman W."/>
        </authorList>
    </citation>
    <scope>NUCLEOTIDE SEQUENCE [LARGE SCALE GENOMIC DNA]</scope>
    <source>
        <strain evidence="1 2">CGMCC 4.7090</strain>
    </source>
</reference>
<keyword evidence="2" id="KW-1185">Reference proteome</keyword>
<dbReference type="Proteomes" id="UP000249341">
    <property type="component" value="Unassembled WGS sequence"/>
</dbReference>
<name>A0A327YYH0_9ACTN</name>
<comment type="caution">
    <text evidence="1">The sequence shown here is derived from an EMBL/GenBank/DDBJ whole genome shotgun (WGS) entry which is preliminary data.</text>
</comment>
<proteinExistence type="predicted"/>
<gene>
    <name evidence="1" type="ORF">B0I29_1355</name>
</gene>
<dbReference type="OrthoDB" id="3297347at2"/>
<organism evidence="1 2">
    <name type="scientific">Actinoplanes lutulentus</name>
    <dbReference type="NCBI Taxonomy" id="1287878"/>
    <lineage>
        <taxon>Bacteria</taxon>
        <taxon>Bacillati</taxon>
        <taxon>Actinomycetota</taxon>
        <taxon>Actinomycetes</taxon>
        <taxon>Micromonosporales</taxon>
        <taxon>Micromonosporaceae</taxon>
        <taxon>Actinoplanes</taxon>
    </lineage>
</organism>
<accession>A0A327YYH0</accession>
<dbReference type="EMBL" id="QLMJ01000035">
    <property type="protein sequence ID" value="RAK24799.1"/>
    <property type="molecule type" value="Genomic_DNA"/>
</dbReference>
<evidence type="ECO:0000313" key="2">
    <source>
        <dbReference type="Proteomes" id="UP000249341"/>
    </source>
</evidence>
<protein>
    <submittedName>
        <fullName evidence="1">Uncharacterized protein</fullName>
    </submittedName>
</protein>